<proteinExistence type="predicted"/>
<evidence type="ECO:0000313" key="1">
    <source>
        <dbReference type="EMBL" id="MDQ0121024.1"/>
    </source>
</evidence>
<organism evidence="1 2">
    <name type="scientific">Pseudarthrobacter defluvii</name>
    <dbReference type="NCBI Taxonomy" id="410837"/>
    <lineage>
        <taxon>Bacteria</taxon>
        <taxon>Bacillati</taxon>
        <taxon>Actinomycetota</taxon>
        <taxon>Actinomycetes</taxon>
        <taxon>Micrococcales</taxon>
        <taxon>Micrococcaceae</taxon>
        <taxon>Pseudarthrobacter</taxon>
    </lineage>
</organism>
<protein>
    <submittedName>
        <fullName evidence="1">Uncharacterized protein</fullName>
    </submittedName>
</protein>
<accession>A0ABT9UN01</accession>
<dbReference type="EMBL" id="JAUSSY010000025">
    <property type="protein sequence ID" value="MDQ0121024.1"/>
    <property type="molecule type" value="Genomic_DNA"/>
</dbReference>
<reference evidence="1 2" key="1">
    <citation type="submission" date="2023-07" db="EMBL/GenBank/DDBJ databases">
        <title>Sorghum-associated microbial communities from plants grown in Nebraska, USA.</title>
        <authorList>
            <person name="Schachtman D."/>
        </authorList>
    </citation>
    <scope>NUCLEOTIDE SEQUENCE [LARGE SCALE GENOMIC DNA]</scope>
    <source>
        <strain evidence="1 2">DS994</strain>
    </source>
</reference>
<sequence length="37" mass="4159">MRAQTGFKFRSEAVGADLWLEVFRLRAASSAPYESLP</sequence>
<dbReference type="Proteomes" id="UP001226389">
    <property type="component" value="Unassembled WGS sequence"/>
</dbReference>
<evidence type="ECO:0000313" key="2">
    <source>
        <dbReference type="Proteomes" id="UP001226389"/>
    </source>
</evidence>
<keyword evidence="2" id="KW-1185">Reference proteome</keyword>
<comment type="caution">
    <text evidence="1">The sequence shown here is derived from an EMBL/GenBank/DDBJ whole genome shotgun (WGS) entry which is preliminary data.</text>
</comment>
<gene>
    <name evidence="1" type="ORF">J2T22_004237</name>
</gene>
<name>A0ABT9UN01_9MICC</name>